<dbReference type="KEGG" id="pxn:HU772_003985"/>
<evidence type="ECO:0000256" key="1">
    <source>
        <dbReference type="ARBA" id="ARBA00010982"/>
    </source>
</evidence>
<dbReference type="NCBIfam" id="TIGR01930">
    <property type="entry name" value="AcCoA-C-Actrans"/>
    <property type="match status" value="1"/>
</dbReference>
<dbReference type="PROSITE" id="PS00099">
    <property type="entry name" value="THIOLASE_3"/>
    <property type="match status" value="1"/>
</dbReference>
<dbReference type="Pfam" id="PF00108">
    <property type="entry name" value="Thiolase_N"/>
    <property type="match status" value="1"/>
</dbReference>
<dbReference type="PANTHER" id="PTHR18919:SF107">
    <property type="entry name" value="ACETYL-COA ACETYLTRANSFERASE, CYTOSOLIC"/>
    <property type="match status" value="1"/>
</dbReference>
<dbReference type="InterPro" id="IPR020610">
    <property type="entry name" value="Thiolase_AS"/>
</dbReference>
<dbReference type="InterPro" id="IPR020616">
    <property type="entry name" value="Thiolase_N"/>
</dbReference>
<dbReference type="InterPro" id="IPR016039">
    <property type="entry name" value="Thiolase-like"/>
</dbReference>
<gene>
    <name evidence="9" type="ORF">HU772_003985</name>
</gene>
<dbReference type="InterPro" id="IPR020615">
    <property type="entry name" value="Thiolase_acyl_enz_int_AS"/>
</dbReference>
<dbReference type="InterPro" id="IPR020617">
    <property type="entry name" value="Thiolase_C"/>
</dbReference>
<accession>A0A9E6PYJ1</accession>
<dbReference type="CDD" id="cd00751">
    <property type="entry name" value="thiolase"/>
    <property type="match status" value="1"/>
</dbReference>
<evidence type="ECO:0000313" key="10">
    <source>
        <dbReference type="Proteomes" id="UP000633418"/>
    </source>
</evidence>
<evidence type="ECO:0000259" key="8">
    <source>
        <dbReference type="Pfam" id="PF02803"/>
    </source>
</evidence>
<dbReference type="FunFam" id="3.40.47.10:FF:000010">
    <property type="entry name" value="Acetyl-CoA acetyltransferase (Thiolase)"/>
    <property type="match status" value="1"/>
</dbReference>
<dbReference type="EMBL" id="CP077095">
    <property type="protein sequence ID" value="QXI39252.1"/>
    <property type="molecule type" value="Genomic_DNA"/>
</dbReference>
<evidence type="ECO:0000256" key="2">
    <source>
        <dbReference type="ARBA" id="ARBA00022679"/>
    </source>
</evidence>
<dbReference type="PROSITE" id="PS00098">
    <property type="entry name" value="THIOLASE_1"/>
    <property type="match status" value="1"/>
</dbReference>
<reference evidence="9 10" key="2">
    <citation type="journal article" date="2021" name="Microorganisms">
        <title>The Ever-Expanding Pseudomonas Genus: Description of 43 New Species and Partition of the Pseudomonas putida Group.</title>
        <authorList>
            <person name="Girard L."/>
            <person name="Lood C."/>
            <person name="Hofte M."/>
            <person name="Vandamme P."/>
            <person name="Rokni-Zadeh H."/>
            <person name="van Noort V."/>
            <person name="Lavigne R."/>
            <person name="De Mot R."/>
        </authorList>
    </citation>
    <scope>NUCLEOTIDE SEQUENCE [LARGE SCALE GENOMIC DNA]</scope>
    <source>
        <strain evidence="9 10">RW9S1A</strain>
    </source>
</reference>
<dbReference type="GO" id="GO:0033812">
    <property type="term" value="F:3-oxoadipyl-CoA thiolase activity"/>
    <property type="evidence" value="ECO:0007669"/>
    <property type="project" value="UniProtKB-EC"/>
</dbReference>
<feature type="domain" description="Thiolase C-terminal" evidence="8">
    <location>
        <begin position="271"/>
        <end position="392"/>
    </location>
</feature>
<keyword evidence="10" id="KW-1185">Reference proteome</keyword>
<comment type="similarity">
    <text evidence="1 6">Belongs to the thiolase-like superfamily. Thiolase family.</text>
</comment>
<dbReference type="SUPFAM" id="SSF53901">
    <property type="entry name" value="Thiolase-like"/>
    <property type="match status" value="2"/>
</dbReference>
<evidence type="ECO:0000259" key="7">
    <source>
        <dbReference type="Pfam" id="PF00108"/>
    </source>
</evidence>
<feature type="domain" description="Thiolase N-terminal" evidence="7">
    <location>
        <begin position="4"/>
        <end position="263"/>
    </location>
</feature>
<reference evidence="9 10" key="1">
    <citation type="journal article" date="2020" name="Microorganisms">
        <title>Reliable Identification of Environmental Pseudomonas Isolates Using the rpoD Gene.</title>
        <authorList>
            <consortium name="The Broad Institute Genome Sequencing Platform"/>
            <person name="Girard L."/>
            <person name="Lood C."/>
            <person name="Rokni-Zadeh H."/>
            <person name="van Noort V."/>
            <person name="Lavigne R."/>
            <person name="De Mot R."/>
        </authorList>
    </citation>
    <scope>NUCLEOTIDE SEQUENCE [LARGE SCALE GENOMIC DNA]</scope>
    <source>
        <strain evidence="9 10">RW9S1A</strain>
    </source>
</reference>
<dbReference type="InterPro" id="IPR002155">
    <property type="entry name" value="Thiolase"/>
</dbReference>
<dbReference type="AlphaFoldDB" id="A0A9E6PYJ1"/>
<evidence type="ECO:0000256" key="5">
    <source>
        <dbReference type="PIRSR" id="PIRSR000429-1"/>
    </source>
</evidence>
<proteinExistence type="inferred from homology"/>
<evidence type="ECO:0000313" key="9">
    <source>
        <dbReference type="EMBL" id="QXI39252.1"/>
    </source>
</evidence>
<dbReference type="GO" id="GO:0044281">
    <property type="term" value="P:small molecule metabolic process"/>
    <property type="evidence" value="ECO:0007669"/>
    <property type="project" value="UniProtKB-ARBA"/>
</dbReference>
<protein>
    <submittedName>
        <fullName evidence="9">Acetyl-CoA C-acetyltransferase</fullName>
    </submittedName>
</protein>
<feature type="active site" description="Proton acceptor" evidence="5">
    <location>
        <position position="379"/>
    </location>
</feature>
<sequence length="392" mass="40424">MNEVVIVAATRTAIGSFQGALANVSAVELGAAVIRQLLAQTQLDPAQVDEVILGQVLTAGAGQNPARQAAVKAGLPYQVPALTLNKVCGSGLKALHLAAQAIRCGDAEVVIAGGQESMSLAPYVMPSARTGQRMGHGQLVDSMISDGLWDAFNDYHMGITAENLVDKYSLTREQQDAFAAESQRKAVAAIEAGRFKDEITPIHIPQKKGEPLVFDTDEQPRPGTTAESLAKLRAAFKKDGSVTAGNASSLNDGAAAVLLMSASKAKALGLPVLAKVAAYASAGVDPAIMGIGPVSATQRCLAKAGWQLGELDLIEANEAFAAQALAVGKQLEWDAAKVNVNGGAIALGHPIGASGCRVLVTLLHEMIKRDAKKGLATLCIGGGQGVALAIER</sequence>
<name>A0A9E6PYJ1_9PSED</name>
<dbReference type="NCBIfam" id="NF004206">
    <property type="entry name" value="PRK05656.1"/>
    <property type="match status" value="1"/>
</dbReference>
<dbReference type="Proteomes" id="UP000633418">
    <property type="component" value="Chromosome"/>
</dbReference>
<dbReference type="PROSITE" id="PS00737">
    <property type="entry name" value="THIOLASE_2"/>
    <property type="match status" value="1"/>
</dbReference>
<feature type="active site" description="Proton acceptor" evidence="5">
    <location>
        <position position="349"/>
    </location>
</feature>
<evidence type="ECO:0000256" key="6">
    <source>
        <dbReference type="RuleBase" id="RU003557"/>
    </source>
</evidence>
<evidence type="ECO:0000256" key="4">
    <source>
        <dbReference type="ARBA" id="ARBA00048527"/>
    </source>
</evidence>
<keyword evidence="3 6" id="KW-0012">Acyltransferase</keyword>
<dbReference type="InterPro" id="IPR020613">
    <property type="entry name" value="Thiolase_CS"/>
</dbReference>
<dbReference type="PANTHER" id="PTHR18919">
    <property type="entry name" value="ACETYL-COA C-ACYLTRANSFERASE"/>
    <property type="match status" value="1"/>
</dbReference>
<dbReference type="Gene3D" id="3.40.47.10">
    <property type="match status" value="2"/>
</dbReference>
<dbReference type="Pfam" id="PF02803">
    <property type="entry name" value="Thiolase_C"/>
    <property type="match status" value="1"/>
</dbReference>
<comment type="catalytic activity">
    <reaction evidence="4">
        <text>succinyl-CoA + acetyl-CoA = 3-oxoadipyl-CoA + CoA</text>
        <dbReference type="Rhea" id="RHEA:19481"/>
        <dbReference type="ChEBI" id="CHEBI:57287"/>
        <dbReference type="ChEBI" id="CHEBI:57288"/>
        <dbReference type="ChEBI" id="CHEBI:57292"/>
        <dbReference type="ChEBI" id="CHEBI:57348"/>
        <dbReference type="EC" id="2.3.1.174"/>
    </reaction>
</comment>
<dbReference type="PIRSF" id="PIRSF000429">
    <property type="entry name" value="Ac-CoA_Ac_transf"/>
    <property type="match status" value="1"/>
</dbReference>
<keyword evidence="2 6" id="KW-0808">Transferase</keyword>
<feature type="active site" description="Acyl-thioester intermediate" evidence="5">
    <location>
        <position position="88"/>
    </location>
</feature>
<evidence type="ECO:0000256" key="3">
    <source>
        <dbReference type="ARBA" id="ARBA00023315"/>
    </source>
</evidence>
<dbReference type="RefSeq" id="WP_186662593.1">
    <property type="nucleotide sequence ID" value="NZ_CP077095.1"/>
</dbReference>
<organism evidence="9 10">
    <name type="scientific">Pseudomonas xantholysinigenes</name>
    <dbReference type="NCBI Taxonomy" id="2745490"/>
    <lineage>
        <taxon>Bacteria</taxon>
        <taxon>Pseudomonadati</taxon>
        <taxon>Pseudomonadota</taxon>
        <taxon>Gammaproteobacteria</taxon>
        <taxon>Pseudomonadales</taxon>
        <taxon>Pseudomonadaceae</taxon>
        <taxon>Pseudomonas</taxon>
    </lineage>
</organism>